<proteinExistence type="predicted"/>
<dbReference type="Proteomes" id="UP000184050">
    <property type="component" value="Unassembled WGS sequence"/>
</dbReference>
<dbReference type="Gene3D" id="2.30.42.10">
    <property type="match status" value="1"/>
</dbReference>
<dbReference type="SUPFAM" id="SSF52096">
    <property type="entry name" value="ClpP/crotonase"/>
    <property type="match status" value="1"/>
</dbReference>
<dbReference type="GO" id="GO:0008236">
    <property type="term" value="F:serine-type peptidase activity"/>
    <property type="evidence" value="ECO:0007669"/>
    <property type="project" value="InterPro"/>
</dbReference>
<reference evidence="3 4" key="1">
    <citation type="submission" date="2016-11" db="EMBL/GenBank/DDBJ databases">
        <authorList>
            <person name="Jaros S."/>
            <person name="Januszkiewicz K."/>
            <person name="Wedrychowicz H."/>
        </authorList>
    </citation>
    <scope>NUCLEOTIDE SEQUENCE [LARGE SCALE GENOMIC DNA]</scope>
    <source>
        <strain evidence="3 4">DSM 27063</strain>
    </source>
</reference>
<dbReference type="InterPro" id="IPR029045">
    <property type="entry name" value="ClpP/crotonase-like_dom_sf"/>
</dbReference>
<dbReference type="Gene3D" id="3.90.226.10">
    <property type="entry name" value="2-enoyl-CoA Hydratase, Chain A, domain 1"/>
    <property type="match status" value="1"/>
</dbReference>
<evidence type="ECO:0000313" key="3">
    <source>
        <dbReference type="EMBL" id="SHJ40436.1"/>
    </source>
</evidence>
<dbReference type="InterPro" id="IPR041613">
    <property type="entry name" value="Pept_S41_N"/>
</dbReference>
<dbReference type="RefSeq" id="WP_073169903.1">
    <property type="nucleotide sequence ID" value="NZ_FQZE01000018.1"/>
</dbReference>
<organism evidence="3 4">
    <name type="scientific">Tangfeifania diversioriginum</name>
    <dbReference type="NCBI Taxonomy" id="1168035"/>
    <lineage>
        <taxon>Bacteria</taxon>
        <taxon>Pseudomonadati</taxon>
        <taxon>Bacteroidota</taxon>
        <taxon>Bacteroidia</taxon>
        <taxon>Marinilabiliales</taxon>
        <taxon>Prolixibacteraceae</taxon>
        <taxon>Tangfeifania</taxon>
    </lineage>
</organism>
<dbReference type="SUPFAM" id="SSF50156">
    <property type="entry name" value="PDZ domain-like"/>
    <property type="match status" value="1"/>
</dbReference>
<dbReference type="Pfam" id="PF03572">
    <property type="entry name" value="Peptidase_S41"/>
    <property type="match status" value="1"/>
</dbReference>
<keyword evidence="4" id="KW-1185">Reference proteome</keyword>
<dbReference type="STRING" id="1168035.SAMN05444280_11872"/>
<keyword evidence="3" id="KW-0645">Protease</keyword>
<dbReference type="InterPro" id="IPR036034">
    <property type="entry name" value="PDZ_sf"/>
</dbReference>
<dbReference type="SMART" id="SM00228">
    <property type="entry name" value="PDZ"/>
    <property type="match status" value="1"/>
</dbReference>
<feature type="chain" id="PRO_5012997272" evidence="1">
    <location>
        <begin position="22"/>
        <end position="482"/>
    </location>
</feature>
<feature type="signal peptide" evidence="1">
    <location>
        <begin position="1"/>
        <end position="21"/>
    </location>
</feature>
<dbReference type="PANTHER" id="PTHR32060">
    <property type="entry name" value="TAIL-SPECIFIC PROTEASE"/>
    <property type="match status" value="1"/>
</dbReference>
<evidence type="ECO:0000256" key="1">
    <source>
        <dbReference type="SAM" id="SignalP"/>
    </source>
</evidence>
<dbReference type="Gene3D" id="3.30.750.170">
    <property type="match status" value="1"/>
</dbReference>
<dbReference type="AlphaFoldDB" id="A0A1M6J182"/>
<keyword evidence="1" id="KW-0732">Signal</keyword>
<dbReference type="Pfam" id="PF18294">
    <property type="entry name" value="Pept_S41_N"/>
    <property type="match status" value="1"/>
</dbReference>
<dbReference type="PROSITE" id="PS50106">
    <property type="entry name" value="PDZ"/>
    <property type="match status" value="1"/>
</dbReference>
<dbReference type="CDD" id="cd07561">
    <property type="entry name" value="Peptidase_S41_CPP_like"/>
    <property type="match status" value="1"/>
</dbReference>
<dbReference type="PANTHER" id="PTHR32060:SF30">
    <property type="entry name" value="CARBOXY-TERMINAL PROCESSING PROTEASE CTPA"/>
    <property type="match status" value="1"/>
</dbReference>
<accession>A0A1M6J182</accession>
<evidence type="ECO:0000259" key="2">
    <source>
        <dbReference type="PROSITE" id="PS50106"/>
    </source>
</evidence>
<keyword evidence="3" id="KW-0378">Hydrolase</keyword>
<evidence type="ECO:0000313" key="4">
    <source>
        <dbReference type="Proteomes" id="UP000184050"/>
    </source>
</evidence>
<dbReference type="GO" id="GO:0004175">
    <property type="term" value="F:endopeptidase activity"/>
    <property type="evidence" value="ECO:0007669"/>
    <property type="project" value="TreeGrafter"/>
</dbReference>
<dbReference type="EMBL" id="FQZE01000018">
    <property type="protein sequence ID" value="SHJ40436.1"/>
    <property type="molecule type" value="Genomic_DNA"/>
</dbReference>
<dbReference type="GO" id="GO:0007165">
    <property type="term" value="P:signal transduction"/>
    <property type="evidence" value="ECO:0007669"/>
    <property type="project" value="TreeGrafter"/>
</dbReference>
<feature type="domain" description="PDZ" evidence="2">
    <location>
        <begin position="103"/>
        <end position="185"/>
    </location>
</feature>
<dbReference type="InterPro" id="IPR005151">
    <property type="entry name" value="Tail-specific_protease"/>
</dbReference>
<protein>
    <submittedName>
        <fullName evidence="3">C-terminal processing protease CtpA/Prc, contains a PDZ domain</fullName>
    </submittedName>
</protein>
<dbReference type="GO" id="GO:0006508">
    <property type="term" value="P:proteolysis"/>
    <property type="evidence" value="ECO:0007669"/>
    <property type="project" value="UniProtKB-KW"/>
</dbReference>
<dbReference type="InterPro" id="IPR001478">
    <property type="entry name" value="PDZ"/>
</dbReference>
<dbReference type="PROSITE" id="PS51257">
    <property type="entry name" value="PROKAR_LIPOPROTEIN"/>
    <property type="match status" value="1"/>
</dbReference>
<name>A0A1M6J182_9BACT</name>
<dbReference type="GO" id="GO:0030288">
    <property type="term" value="C:outer membrane-bounded periplasmic space"/>
    <property type="evidence" value="ECO:0007669"/>
    <property type="project" value="TreeGrafter"/>
</dbReference>
<gene>
    <name evidence="3" type="ORF">SAMN05444280_11872</name>
</gene>
<sequence>MRTINKWMVLALLIVAVVAGCKEDPIPDPGNGDDNDKEDKQEAPELTQKINEFVESAMNDVYLWYDEIPEIDIRYEFEPEAYFEKLIYSEDKWSYITDDVDALLNSFEGKEKSFGYSLAFGSFSNTGDYFAIVEYVYPNTPAFEAGLKRGDILMELNNGVITDENYMDLLSGSSISVTLGVLGEQGISPGETVSMSSKDLNLNPVVITDIVEHEGSKIGYLFYAQYISEYNSSLDTALQFFLDEQITDLVIDLRYNPGGVTTAAQHLCSSIAPLSTVNGEEPLVTFQWNDKYQSYWKSKNITDQLEIPFVDTTAVKMGLNRVYFLTGSGTASASELTIAGLEPYMDVTTIGNSTYGKYTGSITVTPDFYYENEDYYNEFDNWGIQPIVVRYANSMGVTNFKDGFSPDIPVDDELFDAVPLGDKSEPLLKAALEDITGTPVVAMKKAKVVDIPYTLFDRGFSKYDANKREMLIDNLERELLGK</sequence>
<dbReference type="OrthoDB" id="7168509at2"/>